<dbReference type="PANTHER" id="PTHR32183">
    <property type="match status" value="1"/>
</dbReference>
<protein>
    <submittedName>
        <fullName evidence="4">S-adenosyl-L-methionine-dependent methyltransferase</fullName>
    </submittedName>
</protein>
<evidence type="ECO:0000256" key="3">
    <source>
        <dbReference type="ARBA" id="ARBA00022691"/>
    </source>
</evidence>
<reference evidence="4" key="1">
    <citation type="submission" date="2020-11" db="EMBL/GenBank/DDBJ databases">
        <authorList>
            <consortium name="DOE Joint Genome Institute"/>
            <person name="Ahrendt S."/>
            <person name="Riley R."/>
            <person name="Andreopoulos W."/>
            <person name="Labutti K."/>
            <person name="Pangilinan J."/>
            <person name="Ruiz-Duenas F.J."/>
            <person name="Barrasa J.M."/>
            <person name="Sanchez-Garcia M."/>
            <person name="Camarero S."/>
            <person name="Miyauchi S."/>
            <person name="Serrano A."/>
            <person name="Linde D."/>
            <person name="Babiker R."/>
            <person name="Drula E."/>
            <person name="Ayuso-Fernandez I."/>
            <person name="Pacheco R."/>
            <person name="Padilla G."/>
            <person name="Ferreira P."/>
            <person name="Barriuso J."/>
            <person name="Kellner H."/>
            <person name="Castanera R."/>
            <person name="Alfaro M."/>
            <person name="Ramirez L."/>
            <person name="Pisabarro A.G."/>
            <person name="Kuo A."/>
            <person name="Tritt A."/>
            <person name="Lipzen A."/>
            <person name="He G."/>
            <person name="Yan M."/>
            <person name="Ng V."/>
            <person name="Cullen D."/>
            <person name="Martin F."/>
            <person name="Rosso M.-N."/>
            <person name="Henrissat B."/>
            <person name="Hibbett D."/>
            <person name="Martinez A.T."/>
            <person name="Grigoriev I.V."/>
        </authorList>
    </citation>
    <scope>NUCLEOTIDE SEQUENCE</scope>
    <source>
        <strain evidence="4">AH 40177</strain>
    </source>
</reference>
<keyword evidence="2" id="KW-0808">Transferase</keyword>
<evidence type="ECO:0000313" key="5">
    <source>
        <dbReference type="Proteomes" id="UP000772434"/>
    </source>
</evidence>
<dbReference type="OrthoDB" id="276151at2759"/>
<evidence type="ECO:0000256" key="2">
    <source>
        <dbReference type="ARBA" id="ARBA00022679"/>
    </source>
</evidence>
<keyword evidence="3" id="KW-0949">S-adenosyl-L-methionine</keyword>
<dbReference type="PANTHER" id="PTHR32183:SF6">
    <property type="entry name" value="CYSTEINE SULFINATE DESULFINASE_CYSTEINE DESULFURASE AND RELATED ENZYMES"/>
    <property type="match status" value="1"/>
</dbReference>
<dbReference type="AlphaFoldDB" id="A0A9P5P6W1"/>
<dbReference type="InterPro" id="IPR029063">
    <property type="entry name" value="SAM-dependent_MTases_sf"/>
</dbReference>
<proteinExistence type="predicted"/>
<sequence length="209" mass="23565">MARYYAYNRQRKITPWDTEWRGTVSERRKSVGSSCGRGYDPIYFASALGLEAFGLEASSIAIEGAKQLIGTTPELASKVHIEAADFFEYKVADKDKFGLIYDYTYLCTGNLSLHVLLIQHSQLLRCNTSFQARPLGTQMNSLIKPGGYLITLMFPYVPNSPYSTGPPFYSNFDSYAEVLGPGWEVVFDRIPEDAPPAGNRMVVWKRKFE</sequence>
<accession>A0A9P5P6W1</accession>
<organism evidence="4 5">
    <name type="scientific">Rhodocollybia butyracea</name>
    <dbReference type="NCBI Taxonomy" id="206335"/>
    <lineage>
        <taxon>Eukaryota</taxon>
        <taxon>Fungi</taxon>
        <taxon>Dikarya</taxon>
        <taxon>Basidiomycota</taxon>
        <taxon>Agaricomycotina</taxon>
        <taxon>Agaricomycetes</taxon>
        <taxon>Agaricomycetidae</taxon>
        <taxon>Agaricales</taxon>
        <taxon>Marasmiineae</taxon>
        <taxon>Omphalotaceae</taxon>
        <taxon>Rhodocollybia</taxon>
    </lineage>
</organism>
<dbReference type="CDD" id="cd02440">
    <property type="entry name" value="AdoMet_MTases"/>
    <property type="match status" value="1"/>
</dbReference>
<keyword evidence="1 4" id="KW-0489">Methyltransferase</keyword>
<gene>
    <name evidence="4" type="ORF">BDP27DRAFT_1495507</name>
</gene>
<dbReference type="GO" id="GO:0008168">
    <property type="term" value="F:methyltransferase activity"/>
    <property type="evidence" value="ECO:0007669"/>
    <property type="project" value="UniProtKB-KW"/>
</dbReference>
<dbReference type="Gene3D" id="3.40.50.150">
    <property type="entry name" value="Vaccinia Virus protein VP39"/>
    <property type="match status" value="1"/>
</dbReference>
<evidence type="ECO:0000256" key="1">
    <source>
        <dbReference type="ARBA" id="ARBA00022603"/>
    </source>
</evidence>
<keyword evidence="5" id="KW-1185">Reference proteome</keyword>
<dbReference type="GO" id="GO:0032259">
    <property type="term" value="P:methylation"/>
    <property type="evidence" value="ECO:0007669"/>
    <property type="project" value="UniProtKB-KW"/>
</dbReference>
<evidence type="ECO:0000313" key="4">
    <source>
        <dbReference type="EMBL" id="KAF9059984.1"/>
    </source>
</evidence>
<name>A0A9P5P6W1_9AGAR</name>
<dbReference type="EMBL" id="JADNRY010000268">
    <property type="protein sequence ID" value="KAF9059984.1"/>
    <property type="molecule type" value="Genomic_DNA"/>
</dbReference>
<dbReference type="SUPFAM" id="SSF53335">
    <property type="entry name" value="S-adenosyl-L-methionine-dependent methyltransferases"/>
    <property type="match status" value="1"/>
</dbReference>
<comment type="caution">
    <text evidence="4">The sequence shown here is derived from an EMBL/GenBank/DDBJ whole genome shotgun (WGS) entry which is preliminary data.</text>
</comment>
<dbReference type="Proteomes" id="UP000772434">
    <property type="component" value="Unassembled WGS sequence"/>
</dbReference>